<dbReference type="Gene3D" id="3.20.20.70">
    <property type="entry name" value="Aldolase class I"/>
    <property type="match status" value="1"/>
</dbReference>
<keyword evidence="2" id="KW-0479">Metal-binding</keyword>
<dbReference type="GO" id="GO:0016829">
    <property type="term" value="F:lyase activity"/>
    <property type="evidence" value="ECO:0007669"/>
    <property type="project" value="UniProtKB-KW"/>
</dbReference>
<dbReference type="AlphaFoldDB" id="A0A934JVM2"/>
<evidence type="ECO:0000256" key="3">
    <source>
        <dbReference type="ARBA" id="ARBA00023239"/>
    </source>
</evidence>
<dbReference type="PANTHER" id="PTHR42738">
    <property type="entry name" value="HYDROXYMETHYLGLUTARYL-COA LYASE"/>
    <property type="match status" value="1"/>
</dbReference>
<dbReference type="GO" id="GO:0046872">
    <property type="term" value="F:metal ion binding"/>
    <property type="evidence" value="ECO:0007669"/>
    <property type="project" value="UniProtKB-KW"/>
</dbReference>
<dbReference type="SUPFAM" id="SSF51569">
    <property type="entry name" value="Aldolase"/>
    <property type="match status" value="1"/>
</dbReference>
<dbReference type="Pfam" id="PF00682">
    <property type="entry name" value="HMGL-like"/>
    <property type="match status" value="1"/>
</dbReference>
<name>A0A934JVM2_9BACT</name>
<evidence type="ECO:0000259" key="4">
    <source>
        <dbReference type="PROSITE" id="PS50991"/>
    </source>
</evidence>
<comment type="caution">
    <text evidence="5">The sequence shown here is derived from an EMBL/GenBank/DDBJ whole genome shotgun (WGS) entry which is preliminary data.</text>
</comment>
<dbReference type="PROSITE" id="PS50991">
    <property type="entry name" value="PYR_CT"/>
    <property type="match status" value="1"/>
</dbReference>
<dbReference type="PANTHER" id="PTHR42738:SF7">
    <property type="entry name" value="HYDROXYMETHYLGLUTARYL-COA LYASE"/>
    <property type="match status" value="1"/>
</dbReference>
<sequence>MVSVKSIELTEVGPREGFQFEGIGNPDKISTENKARLVDALSQTGVKTIEVTSFVHPKQVPQMADAEALSELFEARPGVRYTALFLNDRGFERARATGKYALEGALRTCASETFALKNQKRTIAEDIEAQRTQLALYQHFGIPTERVSVMAAFGCNYEGDIPLDRVISLISVMLEMAEQAGENPPRITLADTMGWADPEQIKRTVDAIRTRWPDKEVGLHLHDTRGTGIANVYAAMEMGVRRFDSSVGGLGGCPFAGVVAGNVSTEDIVFMCDRMGVETGVDLAAMVDCVKLAEDLVGHTLPSKVGHVM</sequence>
<reference evidence="5" key="1">
    <citation type="submission" date="2020-10" db="EMBL/GenBank/DDBJ databases">
        <title>Ca. Dormibacterota MAGs.</title>
        <authorList>
            <person name="Montgomery K."/>
        </authorList>
    </citation>
    <scope>NUCLEOTIDE SEQUENCE [LARGE SCALE GENOMIC DNA]</scope>
    <source>
        <strain evidence="5">SC8812_S17_10</strain>
    </source>
</reference>
<keyword evidence="6" id="KW-1185">Reference proteome</keyword>
<accession>A0A934JVM2</accession>
<feature type="domain" description="Pyruvate carboxyltransferase" evidence="4">
    <location>
        <begin position="7"/>
        <end position="287"/>
    </location>
</feature>
<protein>
    <submittedName>
        <fullName evidence="5">Hydroxymethylglutaryl-CoA lyase</fullName>
    </submittedName>
</protein>
<dbReference type="InterPro" id="IPR043594">
    <property type="entry name" value="HMGL"/>
</dbReference>
<proteinExistence type="inferred from homology"/>
<organism evidence="5 6">
    <name type="scientific">Candidatus Nephthysia bennettiae</name>
    <dbReference type="NCBI Taxonomy" id="3127016"/>
    <lineage>
        <taxon>Bacteria</taxon>
        <taxon>Bacillati</taxon>
        <taxon>Candidatus Dormiibacterota</taxon>
        <taxon>Candidatus Dormibacteria</taxon>
        <taxon>Candidatus Dormibacterales</taxon>
        <taxon>Candidatus Dormibacteraceae</taxon>
        <taxon>Candidatus Nephthysia</taxon>
    </lineage>
</organism>
<dbReference type="Proteomes" id="UP000612893">
    <property type="component" value="Unassembled WGS sequence"/>
</dbReference>
<dbReference type="InterPro" id="IPR000891">
    <property type="entry name" value="PYR_CT"/>
</dbReference>
<evidence type="ECO:0000313" key="5">
    <source>
        <dbReference type="EMBL" id="MBJ7596606.1"/>
    </source>
</evidence>
<evidence type="ECO:0000256" key="2">
    <source>
        <dbReference type="ARBA" id="ARBA00022723"/>
    </source>
</evidence>
<dbReference type="RefSeq" id="WP_338198434.1">
    <property type="nucleotide sequence ID" value="NZ_JAEKNR010000011.1"/>
</dbReference>
<dbReference type="CDD" id="cd07938">
    <property type="entry name" value="DRE_TIM_HMGL"/>
    <property type="match status" value="1"/>
</dbReference>
<keyword evidence="3 5" id="KW-0456">Lyase</keyword>
<dbReference type="EMBL" id="JAEKNR010000011">
    <property type="protein sequence ID" value="MBJ7596606.1"/>
    <property type="molecule type" value="Genomic_DNA"/>
</dbReference>
<evidence type="ECO:0000256" key="1">
    <source>
        <dbReference type="ARBA" id="ARBA00009405"/>
    </source>
</evidence>
<evidence type="ECO:0000313" key="6">
    <source>
        <dbReference type="Proteomes" id="UP000612893"/>
    </source>
</evidence>
<comment type="similarity">
    <text evidence="1">Belongs to the HMG-CoA lyase family.</text>
</comment>
<dbReference type="InterPro" id="IPR013785">
    <property type="entry name" value="Aldolase_TIM"/>
</dbReference>
<dbReference type="NCBIfam" id="NF004283">
    <property type="entry name" value="PRK05692.1"/>
    <property type="match status" value="1"/>
</dbReference>
<gene>
    <name evidence="5" type="ORF">JF922_00760</name>
</gene>